<comment type="caution">
    <text evidence="3">The sequence shown here is derived from an EMBL/GenBank/DDBJ whole genome shotgun (WGS) entry which is preliminary data.</text>
</comment>
<keyword evidence="4" id="KW-1185">Reference proteome</keyword>
<sequence>MELSSGFPRRSSQQLGPASGGEDRISALDDDMLLLVLARLGCFRAAARTGGLSRRWRGLCASLRHIVFCDVPFPSLEAALGRVTRPPPGLSLLEIRVTDMQPSRDAAGVTSLLCAAALLEPKELVLALPSGYMGNLSPLFFLQLPDHVRFHQLETLSLLGCHLRFDSLLPCCPRLRVLRLKFNDRWGHYSIRTFMSLHSTSLQELSVDVENVSIDTVDLVAPDLKKLTVSLKAFREVNISILAPMLEKLSWKCSYSFINFGPWRIAKLWLQKAERQGELPSLLIHARISSSIVHGEAENSTQEIEKHMLAKFSVLELHLRPKGHAFGAFMFHLLGMNRFFRATQRLKVVLQRSSLKQECPLDCACDHPDWRSRTSSLTALEEVEISGFQGHDHEIDFLKLIFKCAPMLKRMIVRFPHEVLYRDHHGCTQIRNILREYSSVECYLYLSSASAAGLEHGSDGFPST</sequence>
<dbReference type="Pfam" id="PF08387">
    <property type="entry name" value="FBD"/>
    <property type="match status" value="1"/>
</dbReference>
<gene>
    <name evidence="3" type="ORF">QYE76_036716</name>
</gene>
<dbReference type="InterPro" id="IPR055312">
    <property type="entry name" value="FBL15-like"/>
</dbReference>
<proteinExistence type="predicted"/>
<feature type="domain" description="FBD" evidence="2">
    <location>
        <begin position="378"/>
        <end position="412"/>
    </location>
</feature>
<dbReference type="AlphaFoldDB" id="A0AAD8R1I4"/>
<dbReference type="PANTHER" id="PTHR34709">
    <property type="entry name" value="OS10G0396666 PROTEIN"/>
    <property type="match status" value="1"/>
</dbReference>
<evidence type="ECO:0000259" key="2">
    <source>
        <dbReference type="Pfam" id="PF08387"/>
    </source>
</evidence>
<dbReference type="Gene3D" id="3.80.10.10">
    <property type="entry name" value="Ribonuclease Inhibitor"/>
    <property type="match status" value="1"/>
</dbReference>
<dbReference type="InterPro" id="IPR006566">
    <property type="entry name" value="FBD"/>
</dbReference>
<organism evidence="3 4">
    <name type="scientific">Lolium multiflorum</name>
    <name type="common">Italian ryegrass</name>
    <name type="synonym">Lolium perenne subsp. multiflorum</name>
    <dbReference type="NCBI Taxonomy" id="4521"/>
    <lineage>
        <taxon>Eukaryota</taxon>
        <taxon>Viridiplantae</taxon>
        <taxon>Streptophyta</taxon>
        <taxon>Embryophyta</taxon>
        <taxon>Tracheophyta</taxon>
        <taxon>Spermatophyta</taxon>
        <taxon>Magnoliopsida</taxon>
        <taxon>Liliopsida</taxon>
        <taxon>Poales</taxon>
        <taxon>Poaceae</taxon>
        <taxon>BOP clade</taxon>
        <taxon>Pooideae</taxon>
        <taxon>Poodae</taxon>
        <taxon>Poeae</taxon>
        <taxon>Poeae Chloroplast Group 2 (Poeae type)</taxon>
        <taxon>Loliodinae</taxon>
        <taxon>Loliinae</taxon>
        <taxon>Lolium</taxon>
    </lineage>
</organism>
<dbReference type="PANTHER" id="PTHR34709:SF54">
    <property type="entry name" value="GENOME ASSEMBLY, CHROMOSOME: II"/>
    <property type="match status" value="1"/>
</dbReference>
<evidence type="ECO:0000313" key="4">
    <source>
        <dbReference type="Proteomes" id="UP001231189"/>
    </source>
</evidence>
<evidence type="ECO:0000313" key="3">
    <source>
        <dbReference type="EMBL" id="KAK1613043.1"/>
    </source>
</evidence>
<dbReference type="SUPFAM" id="SSF52047">
    <property type="entry name" value="RNI-like"/>
    <property type="match status" value="1"/>
</dbReference>
<dbReference type="InterPro" id="IPR032675">
    <property type="entry name" value="LRR_dom_sf"/>
</dbReference>
<evidence type="ECO:0000256" key="1">
    <source>
        <dbReference type="SAM" id="MobiDB-lite"/>
    </source>
</evidence>
<dbReference type="EMBL" id="JAUUTY010000007">
    <property type="protein sequence ID" value="KAK1613043.1"/>
    <property type="molecule type" value="Genomic_DNA"/>
</dbReference>
<protein>
    <recommendedName>
        <fullName evidence="2">FBD domain-containing protein</fullName>
    </recommendedName>
</protein>
<feature type="region of interest" description="Disordered" evidence="1">
    <location>
        <begin position="1"/>
        <end position="21"/>
    </location>
</feature>
<name>A0AAD8R1I4_LOLMU</name>
<reference evidence="3" key="1">
    <citation type="submission" date="2023-07" db="EMBL/GenBank/DDBJ databases">
        <title>A chromosome-level genome assembly of Lolium multiflorum.</title>
        <authorList>
            <person name="Chen Y."/>
            <person name="Copetti D."/>
            <person name="Kolliker R."/>
            <person name="Studer B."/>
        </authorList>
    </citation>
    <scope>NUCLEOTIDE SEQUENCE</scope>
    <source>
        <strain evidence="3">02402/16</strain>
        <tissue evidence="3">Leaf</tissue>
    </source>
</reference>
<dbReference type="Proteomes" id="UP001231189">
    <property type="component" value="Unassembled WGS sequence"/>
</dbReference>
<accession>A0AAD8R1I4</accession>